<dbReference type="Pfam" id="PF12368">
    <property type="entry name" value="Rhodanese_C"/>
    <property type="match status" value="1"/>
</dbReference>
<feature type="domain" description="RRM" evidence="3">
    <location>
        <begin position="489"/>
        <end position="564"/>
    </location>
</feature>
<dbReference type="Pfam" id="PF00581">
    <property type="entry name" value="Rhodanese"/>
    <property type="match status" value="1"/>
</dbReference>
<sequence length="685" mass="74770">MATGSPAGWAAAGPCGRLRRSGGVVRRRPILAGKRCSPARRRLAALRRRLGPRARPAPAHAPPVLAPAAAGKRGAVPPVEQPPGKRRRTEGSGGDRHAAPSGKRKGGITIVLFYQYKEPPWSPEEYKAMMAWAEQKGRRHGLGGRMRIAREGFNCTLTGRPGSPGVRGWCRELQKEFPDPFAETEFKFTDGLEPRLAWNDLQVVPADEIVGYGLGGELAPSLSKGGTHLEPKDFHAKLAEPNTVVVDIRNSYEVDIGRFVPPPGTEFINPKMRRSTDLPAWLSRSDVQERLQGKNVMMYCTGGIRCERASSLLKHQMGDQVQEVFQLQGGIDKYLKEYKQDGGYWAGQNYVFDKRFYHGAAEKPATEVLGSCISCHRQWDDYRASVRCNTCGVPVLVCDACAEVLKKDSSGQGLQSARCQLCIRERVTSKAEFRSRELHRNAEASKGVYRLLHDVKEIGIRGAAPAEPALPASEGVAACEAAANPTGITRLFIGNLSAKRVDEATLLKAFPGITHIQWLKDKASGLWYGSVFVEMASAEEAAMAVARDGEEVALRPARVKFSPMQGPGRWPPLGTAVGTSQKPPTAADAAKAKGRGEVTPMSPKPFPKCRKFFVRGVAPEVADRDVHKFFGACKIIAIRWMTNKETGAFRGCGHVEFATTKDAETASALHGKKLLGRPLRLDWAV</sequence>
<evidence type="ECO:0008006" key="6">
    <source>
        <dbReference type="Google" id="ProtNLM"/>
    </source>
</evidence>
<evidence type="ECO:0000256" key="1">
    <source>
        <dbReference type="PROSITE-ProRule" id="PRU00176"/>
    </source>
</evidence>
<feature type="compositionally biased region" description="Basic residues" evidence="2">
    <location>
        <begin position="43"/>
        <end position="52"/>
    </location>
</feature>
<feature type="region of interest" description="Disordered" evidence="2">
    <location>
        <begin position="1"/>
        <end position="26"/>
    </location>
</feature>
<dbReference type="SUPFAM" id="SSF54928">
    <property type="entry name" value="RNA-binding domain, RBD"/>
    <property type="match status" value="2"/>
</dbReference>
<gene>
    <name evidence="5" type="ORF">AMON00008_LOCUS52019</name>
</gene>
<dbReference type="PROSITE" id="PS50206">
    <property type="entry name" value="RHODANESE_3"/>
    <property type="match status" value="1"/>
</dbReference>
<name>A0A7S4W3K2_9DINO</name>
<dbReference type="InterPro" id="IPR001763">
    <property type="entry name" value="Rhodanese-like_dom"/>
</dbReference>
<dbReference type="InterPro" id="IPR000504">
    <property type="entry name" value="RRM_dom"/>
</dbReference>
<keyword evidence="1" id="KW-0694">RNA-binding</keyword>
<dbReference type="Pfam" id="PF00076">
    <property type="entry name" value="RRM_1"/>
    <property type="match status" value="1"/>
</dbReference>
<feature type="domain" description="RRM" evidence="3">
    <location>
        <begin position="610"/>
        <end position="685"/>
    </location>
</feature>
<dbReference type="Pfam" id="PF17773">
    <property type="entry name" value="UPF0176_N"/>
    <property type="match status" value="1"/>
</dbReference>
<dbReference type="EMBL" id="HBNR01073331">
    <property type="protein sequence ID" value="CAE4649392.1"/>
    <property type="molecule type" value="Transcribed_RNA"/>
</dbReference>
<dbReference type="InterPro" id="IPR036873">
    <property type="entry name" value="Rhodanese-like_dom_sf"/>
</dbReference>
<dbReference type="AlphaFoldDB" id="A0A7S4W3K2"/>
<proteinExistence type="predicted"/>
<feature type="compositionally biased region" description="Basic residues" evidence="2">
    <location>
        <begin position="17"/>
        <end position="26"/>
    </location>
</feature>
<dbReference type="InterPro" id="IPR040503">
    <property type="entry name" value="TRHO_N"/>
</dbReference>
<dbReference type="InterPro" id="IPR022111">
    <property type="entry name" value="Rhodanese_C"/>
</dbReference>
<protein>
    <recommendedName>
        <fullName evidence="6">Rhodanese domain-containing protein</fullName>
    </recommendedName>
</protein>
<dbReference type="InterPro" id="IPR020936">
    <property type="entry name" value="TrhO"/>
</dbReference>
<evidence type="ECO:0000313" key="5">
    <source>
        <dbReference type="EMBL" id="CAE4649392.1"/>
    </source>
</evidence>
<dbReference type="Gene3D" id="3.30.70.100">
    <property type="match status" value="1"/>
</dbReference>
<organism evidence="5">
    <name type="scientific">Alexandrium monilatum</name>
    <dbReference type="NCBI Taxonomy" id="311494"/>
    <lineage>
        <taxon>Eukaryota</taxon>
        <taxon>Sar</taxon>
        <taxon>Alveolata</taxon>
        <taxon>Dinophyceae</taxon>
        <taxon>Gonyaulacales</taxon>
        <taxon>Pyrocystaceae</taxon>
        <taxon>Alexandrium</taxon>
    </lineage>
</organism>
<dbReference type="SMART" id="SM00360">
    <property type="entry name" value="RRM"/>
    <property type="match status" value="2"/>
</dbReference>
<feature type="region of interest" description="Disordered" evidence="2">
    <location>
        <begin position="43"/>
        <end position="103"/>
    </location>
</feature>
<dbReference type="Gene3D" id="3.30.70.330">
    <property type="match status" value="2"/>
</dbReference>
<evidence type="ECO:0000259" key="4">
    <source>
        <dbReference type="PROSITE" id="PS50206"/>
    </source>
</evidence>
<dbReference type="PANTHER" id="PTHR43268">
    <property type="entry name" value="THIOSULFATE SULFURTRANSFERASE/RHODANESE-LIKE DOMAIN-CONTAINING PROTEIN 2"/>
    <property type="match status" value="1"/>
</dbReference>
<dbReference type="InterPro" id="IPR035979">
    <property type="entry name" value="RBD_domain_sf"/>
</dbReference>
<dbReference type="InterPro" id="IPR012677">
    <property type="entry name" value="Nucleotide-bd_a/b_plait_sf"/>
</dbReference>
<feature type="domain" description="Rhodanese" evidence="4">
    <location>
        <begin position="239"/>
        <end position="343"/>
    </location>
</feature>
<feature type="region of interest" description="Disordered" evidence="2">
    <location>
        <begin position="576"/>
        <end position="601"/>
    </location>
</feature>
<dbReference type="PANTHER" id="PTHR43268:SF7">
    <property type="entry name" value="RHODANESE DOMAIN-CONTAINING PROTEIN"/>
    <property type="match status" value="1"/>
</dbReference>
<dbReference type="Gene3D" id="3.40.250.10">
    <property type="entry name" value="Rhodanese-like domain"/>
    <property type="match status" value="1"/>
</dbReference>
<evidence type="ECO:0000259" key="3">
    <source>
        <dbReference type="PROSITE" id="PS50102"/>
    </source>
</evidence>
<feature type="compositionally biased region" description="Basic and acidic residues" evidence="2">
    <location>
        <begin position="89"/>
        <end position="98"/>
    </location>
</feature>
<accession>A0A7S4W3K2</accession>
<dbReference type="PROSITE" id="PS50102">
    <property type="entry name" value="RRM"/>
    <property type="match status" value="2"/>
</dbReference>
<reference evidence="5" key="1">
    <citation type="submission" date="2021-01" db="EMBL/GenBank/DDBJ databases">
        <authorList>
            <person name="Corre E."/>
            <person name="Pelletier E."/>
            <person name="Niang G."/>
            <person name="Scheremetjew M."/>
            <person name="Finn R."/>
            <person name="Kale V."/>
            <person name="Holt S."/>
            <person name="Cochrane G."/>
            <person name="Meng A."/>
            <person name="Brown T."/>
            <person name="Cohen L."/>
        </authorList>
    </citation>
    <scope>NUCLEOTIDE SEQUENCE</scope>
    <source>
        <strain evidence="5">CCMP3105</strain>
    </source>
</reference>
<evidence type="ECO:0000256" key="2">
    <source>
        <dbReference type="SAM" id="MobiDB-lite"/>
    </source>
</evidence>
<dbReference type="SMART" id="SM00450">
    <property type="entry name" value="RHOD"/>
    <property type="match status" value="1"/>
</dbReference>
<dbReference type="GO" id="GO:0003723">
    <property type="term" value="F:RNA binding"/>
    <property type="evidence" value="ECO:0007669"/>
    <property type="project" value="UniProtKB-UniRule"/>
</dbReference>
<dbReference type="SUPFAM" id="SSF52821">
    <property type="entry name" value="Rhodanese/Cell cycle control phosphatase"/>
    <property type="match status" value="1"/>
</dbReference>